<evidence type="ECO:0000259" key="11">
    <source>
        <dbReference type="Pfam" id="PF00266"/>
    </source>
</evidence>
<comment type="cofactor">
    <cofactor evidence="1">
        <name>pyridoxal 5'-phosphate</name>
        <dbReference type="ChEBI" id="CHEBI:597326"/>
    </cofactor>
</comment>
<accession>Q1QKX6</accession>
<dbReference type="STRING" id="323097.Nham_2329"/>
<evidence type="ECO:0000313" key="12">
    <source>
        <dbReference type="EMBL" id="ABE63121.1"/>
    </source>
</evidence>
<dbReference type="GO" id="GO:0008483">
    <property type="term" value="F:transaminase activity"/>
    <property type="evidence" value="ECO:0007669"/>
    <property type="project" value="UniProtKB-KW"/>
</dbReference>
<dbReference type="InterPro" id="IPR015424">
    <property type="entry name" value="PyrdxlP-dep_Trfase"/>
</dbReference>
<dbReference type="GO" id="GO:0031071">
    <property type="term" value="F:cysteine desulfurase activity"/>
    <property type="evidence" value="ECO:0007669"/>
    <property type="project" value="UniProtKB-EC"/>
</dbReference>
<dbReference type="InterPro" id="IPR015421">
    <property type="entry name" value="PyrdxlP-dep_Trfase_major"/>
</dbReference>
<dbReference type="GO" id="GO:0051536">
    <property type="term" value="F:iron-sulfur cluster binding"/>
    <property type="evidence" value="ECO:0007669"/>
    <property type="project" value="UniProtKB-KW"/>
</dbReference>
<dbReference type="eggNOG" id="COG1104">
    <property type="taxonomic scope" value="Bacteria"/>
</dbReference>
<protein>
    <recommendedName>
        <fullName evidence="4">Cysteine desulfurase</fullName>
    </recommendedName>
</protein>
<keyword evidence="8" id="KW-0408">Iron</keyword>
<evidence type="ECO:0000256" key="7">
    <source>
        <dbReference type="ARBA" id="ARBA00022898"/>
    </source>
</evidence>
<keyword evidence="13" id="KW-1185">Reference proteome</keyword>
<evidence type="ECO:0000256" key="8">
    <source>
        <dbReference type="ARBA" id="ARBA00023004"/>
    </source>
</evidence>
<name>Q1QKX6_NITHX</name>
<keyword evidence="9" id="KW-0411">Iron-sulfur</keyword>
<comment type="function">
    <text evidence="2">Catalyzes the removal of elemental sulfur atoms from cysteine to produce alanine. Seems to participate in the biosynthesis of the nitrogenase metalloclusters by providing the inorganic sulfur required for the Fe-S core formation.</text>
</comment>
<dbReference type="InterPro" id="IPR000192">
    <property type="entry name" value="Aminotrans_V_dom"/>
</dbReference>
<keyword evidence="12" id="KW-0032">Aminotransferase</keyword>
<evidence type="ECO:0000256" key="9">
    <source>
        <dbReference type="ARBA" id="ARBA00023014"/>
    </source>
</evidence>
<evidence type="ECO:0000256" key="2">
    <source>
        <dbReference type="ARBA" id="ARBA00003120"/>
    </source>
</evidence>
<keyword evidence="6" id="KW-0479">Metal-binding</keyword>
<evidence type="ECO:0000256" key="3">
    <source>
        <dbReference type="ARBA" id="ARBA00006490"/>
    </source>
</evidence>
<dbReference type="EMBL" id="CP000319">
    <property type="protein sequence ID" value="ABE63121.1"/>
    <property type="molecule type" value="Genomic_DNA"/>
</dbReference>
<gene>
    <name evidence="12" type="ordered locus">Nham_2329</name>
</gene>
<dbReference type="InterPro" id="IPR016454">
    <property type="entry name" value="Cysteine_dSase"/>
</dbReference>
<evidence type="ECO:0000256" key="5">
    <source>
        <dbReference type="ARBA" id="ARBA00022679"/>
    </source>
</evidence>
<evidence type="ECO:0000256" key="10">
    <source>
        <dbReference type="ARBA" id="ARBA00050776"/>
    </source>
</evidence>
<proteinExistence type="inferred from homology"/>
<dbReference type="HOGENOM" id="CLU_003433_0_0_5"/>
<dbReference type="Gene3D" id="3.40.640.10">
    <property type="entry name" value="Type I PLP-dependent aspartate aminotransferase-like (Major domain)"/>
    <property type="match status" value="1"/>
</dbReference>
<dbReference type="SUPFAM" id="SSF53383">
    <property type="entry name" value="PLP-dependent transferases"/>
    <property type="match status" value="1"/>
</dbReference>
<dbReference type="PANTHER" id="PTHR11601">
    <property type="entry name" value="CYSTEINE DESULFURYLASE FAMILY MEMBER"/>
    <property type="match status" value="1"/>
</dbReference>
<dbReference type="PANTHER" id="PTHR11601:SF34">
    <property type="entry name" value="CYSTEINE DESULFURASE"/>
    <property type="match status" value="1"/>
</dbReference>
<dbReference type="InterPro" id="IPR015422">
    <property type="entry name" value="PyrdxlP-dep_Trfase_small"/>
</dbReference>
<dbReference type="AlphaFoldDB" id="Q1QKX6"/>
<dbReference type="Gene3D" id="3.90.1150.10">
    <property type="entry name" value="Aspartate Aminotransferase, domain 1"/>
    <property type="match status" value="1"/>
</dbReference>
<feature type="domain" description="Aminotransferase class V" evidence="11">
    <location>
        <begin position="20"/>
        <end position="376"/>
    </location>
</feature>
<dbReference type="KEGG" id="nha:Nham_2329"/>
<comment type="similarity">
    <text evidence="3">Belongs to the class-V pyridoxal-phosphate-dependent aminotransferase family. NifS/IscS subfamily.</text>
</comment>
<sequence>MRRECRIVTTYSFNMMQERIYLDWNATTPLRREAREAMAAAWDIVGNPSSIHAEGRRARGLVEDARDAVATAVGGEPRNVVFTSGGTEANALALTPGGHKQAIDKLIVSAVEHASVLAGGQFAPDRIARLPVHRSGLVDLDALRMMLAGGSPALVSVMLANNETGAIQPVAEVAELVHEAGGLLHVDAVQAFGKISFDIIELNADFLAVSAHKIGGPKGIGALMFAPNQIGPSALIRGGGQERGRRAGTENVPAIAGFGAAAKVAVAARHSDMARVETLRNRLEEGLRQTRGSVIFSQDVARLPNTALFGVSGLKAETAVVGFDLEGVAVSSGSACSSGKVQPSHVLEAMGYGPELAKSAIRFSLGWETTDADVDRAIKAWRKLSSALLRRDETVLEPF</sequence>
<comment type="catalytic activity">
    <reaction evidence="10">
        <text>(sulfur carrier)-H + L-cysteine = (sulfur carrier)-SH + L-alanine</text>
        <dbReference type="Rhea" id="RHEA:43892"/>
        <dbReference type="Rhea" id="RHEA-COMP:14737"/>
        <dbReference type="Rhea" id="RHEA-COMP:14739"/>
        <dbReference type="ChEBI" id="CHEBI:29917"/>
        <dbReference type="ChEBI" id="CHEBI:35235"/>
        <dbReference type="ChEBI" id="CHEBI:57972"/>
        <dbReference type="ChEBI" id="CHEBI:64428"/>
        <dbReference type="EC" id="2.8.1.7"/>
    </reaction>
</comment>
<dbReference type="PIRSF" id="PIRSF005572">
    <property type="entry name" value="NifS"/>
    <property type="match status" value="1"/>
</dbReference>
<organism evidence="12 13">
    <name type="scientific">Nitrobacter hamburgensis (strain DSM 10229 / NCIMB 13809 / X14)</name>
    <dbReference type="NCBI Taxonomy" id="323097"/>
    <lineage>
        <taxon>Bacteria</taxon>
        <taxon>Pseudomonadati</taxon>
        <taxon>Pseudomonadota</taxon>
        <taxon>Alphaproteobacteria</taxon>
        <taxon>Hyphomicrobiales</taxon>
        <taxon>Nitrobacteraceae</taxon>
        <taxon>Nitrobacter</taxon>
    </lineage>
</organism>
<dbReference type="Pfam" id="PF00266">
    <property type="entry name" value="Aminotran_5"/>
    <property type="match status" value="1"/>
</dbReference>
<reference evidence="12 13" key="1">
    <citation type="submission" date="2006-03" db="EMBL/GenBank/DDBJ databases">
        <title>Complete sequence of chromosome of Nitrobacter hamburgensis X14.</title>
        <authorList>
            <consortium name="US DOE Joint Genome Institute"/>
            <person name="Copeland A."/>
            <person name="Lucas S."/>
            <person name="Lapidus A."/>
            <person name="Barry K."/>
            <person name="Detter J.C."/>
            <person name="Glavina del Rio T."/>
            <person name="Hammon N."/>
            <person name="Israni S."/>
            <person name="Dalin E."/>
            <person name="Tice H."/>
            <person name="Pitluck S."/>
            <person name="Chain P."/>
            <person name="Malfatti S."/>
            <person name="Shin M."/>
            <person name="Vergez L."/>
            <person name="Schmutz J."/>
            <person name="Larimer F."/>
            <person name="Land M."/>
            <person name="Hauser L."/>
            <person name="Kyrpides N."/>
            <person name="Ivanova N."/>
            <person name="Ward B."/>
            <person name="Arp D."/>
            <person name="Klotz M."/>
            <person name="Stein L."/>
            <person name="O'Mullan G."/>
            <person name="Starkenburg S."/>
            <person name="Sayavedra L."/>
            <person name="Poret-Peterson A.T."/>
            <person name="Gentry M.E."/>
            <person name="Bruce D."/>
            <person name="Richardson P."/>
        </authorList>
    </citation>
    <scope>NUCLEOTIDE SEQUENCE [LARGE SCALE GENOMIC DNA]</scope>
    <source>
        <strain evidence="13">DSM 10229 / NCIMB 13809 / X14</strain>
    </source>
</reference>
<dbReference type="GO" id="GO:0046872">
    <property type="term" value="F:metal ion binding"/>
    <property type="evidence" value="ECO:0007669"/>
    <property type="project" value="UniProtKB-KW"/>
</dbReference>
<evidence type="ECO:0000256" key="4">
    <source>
        <dbReference type="ARBA" id="ARBA00013558"/>
    </source>
</evidence>
<keyword evidence="7" id="KW-0663">Pyridoxal phosphate</keyword>
<evidence type="ECO:0000256" key="1">
    <source>
        <dbReference type="ARBA" id="ARBA00001933"/>
    </source>
</evidence>
<keyword evidence="5 12" id="KW-0808">Transferase</keyword>
<dbReference type="Proteomes" id="UP000001953">
    <property type="component" value="Chromosome"/>
</dbReference>
<evidence type="ECO:0000256" key="6">
    <source>
        <dbReference type="ARBA" id="ARBA00022723"/>
    </source>
</evidence>
<evidence type="ECO:0000313" key="13">
    <source>
        <dbReference type="Proteomes" id="UP000001953"/>
    </source>
</evidence>
<dbReference type="Gene3D" id="1.10.260.50">
    <property type="match status" value="1"/>
</dbReference>